<evidence type="ECO:0008006" key="2">
    <source>
        <dbReference type="Google" id="ProtNLM"/>
    </source>
</evidence>
<organism evidence="1">
    <name type="scientific">Paraconexibacter sp. AEG42_29</name>
    <dbReference type="NCBI Taxonomy" id="2997339"/>
    <lineage>
        <taxon>Bacteria</taxon>
        <taxon>Bacillati</taxon>
        <taxon>Actinomycetota</taxon>
        <taxon>Thermoleophilia</taxon>
        <taxon>Solirubrobacterales</taxon>
        <taxon>Paraconexibacteraceae</taxon>
        <taxon>Paraconexibacter</taxon>
    </lineage>
</organism>
<reference evidence="1" key="1">
    <citation type="submission" date="2022-12" db="EMBL/GenBank/DDBJ databases">
        <title>Paraconexibacter alkalitolerans sp. nov. and Baekduia alba sp. nov., isolated from soil and emended description of the genera Paraconexibacter (Chun et al., 2020) and Baekduia (An et al., 2020).</title>
        <authorList>
            <person name="Vieira S."/>
            <person name="Huber K.J."/>
            <person name="Geppert A."/>
            <person name="Wolf J."/>
            <person name="Neumann-Schaal M."/>
            <person name="Muesken M."/>
            <person name="Overmann J."/>
        </authorList>
    </citation>
    <scope>NUCLEOTIDE SEQUENCE</scope>
    <source>
        <strain evidence="1">AEG42_29</strain>
    </source>
</reference>
<dbReference type="KEGG" id="parq:DSM112329_02579"/>
<dbReference type="RefSeq" id="WP_354702224.1">
    <property type="nucleotide sequence ID" value="NZ_CP114014.1"/>
</dbReference>
<gene>
    <name evidence="1" type="ORF">DSM112329_02579</name>
</gene>
<dbReference type="AlphaFoldDB" id="A0AAU7AVT6"/>
<evidence type="ECO:0000313" key="1">
    <source>
        <dbReference type="EMBL" id="XAY05721.1"/>
    </source>
</evidence>
<accession>A0AAU7AVT6</accession>
<dbReference type="EMBL" id="CP114014">
    <property type="protein sequence ID" value="XAY05721.1"/>
    <property type="molecule type" value="Genomic_DNA"/>
</dbReference>
<proteinExistence type="predicted"/>
<sequence>MGPKRPGEVLVTGEGAPRAHGPYVLRGRYRVQFEQVDPDDASQTFADQTTFVVVAAPAADQETGAGVVQLVRGAARTGGGVVRLDGRLWINVGFGDFPYVVRLTPVSLLKRATPR</sequence>
<name>A0AAU7AVT6_9ACTN</name>
<protein>
    <recommendedName>
        <fullName evidence="2">Head-to-tail stopper</fullName>
    </recommendedName>
</protein>